<name>A0AAV2EKZ4_9ROSI</name>
<reference evidence="2 3" key="1">
    <citation type="submission" date="2024-04" db="EMBL/GenBank/DDBJ databases">
        <authorList>
            <person name="Fracassetti M."/>
        </authorList>
    </citation>
    <scope>NUCLEOTIDE SEQUENCE [LARGE SCALE GENOMIC DNA]</scope>
</reference>
<feature type="region of interest" description="Disordered" evidence="1">
    <location>
        <begin position="22"/>
        <end position="286"/>
    </location>
</feature>
<feature type="compositionally biased region" description="Basic and acidic residues" evidence="1">
    <location>
        <begin position="232"/>
        <end position="241"/>
    </location>
</feature>
<feature type="compositionally biased region" description="Polar residues" evidence="1">
    <location>
        <begin position="154"/>
        <end position="177"/>
    </location>
</feature>
<feature type="compositionally biased region" description="Polar residues" evidence="1">
    <location>
        <begin position="247"/>
        <end position="273"/>
    </location>
</feature>
<dbReference type="Proteomes" id="UP001497516">
    <property type="component" value="Chromosome 5"/>
</dbReference>
<feature type="compositionally biased region" description="Polar residues" evidence="1">
    <location>
        <begin position="101"/>
        <end position="111"/>
    </location>
</feature>
<feature type="compositionally biased region" description="Polar residues" evidence="1">
    <location>
        <begin position="198"/>
        <end position="207"/>
    </location>
</feature>
<sequence>MFNPKGGPEVLEDYGPWMIVTRNRRQRQARKPKLQNPGEFPSASSATSPAASQQSLGSRFEALGTEEAEITVEDQSRDTEDHATLETQLRKETPKIDTESNESGKSTTMERSTGKGKKNQKVNKEGGKKEKAEPKKNRTSKPAEGNNGMKAQDLSKTQLKDQNGPASKAQACNTDKTSLGPASAPKSSGAQILLIATRGSTNSTSQEKSPKEDFASNKKGIAGKPLAGSTPIEKKAPDPPGERMMTVSESTSMAGTLAATQNQAKRTTEQQNCKGRRPLWWDQPRK</sequence>
<feature type="compositionally biased region" description="Basic residues" evidence="1">
    <location>
        <begin position="22"/>
        <end position="33"/>
    </location>
</feature>
<gene>
    <name evidence="2" type="ORF">LTRI10_LOCUS27207</name>
</gene>
<organism evidence="2 3">
    <name type="scientific">Linum trigynum</name>
    <dbReference type="NCBI Taxonomy" id="586398"/>
    <lineage>
        <taxon>Eukaryota</taxon>
        <taxon>Viridiplantae</taxon>
        <taxon>Streptophyta</taxon>
        <taxon>Embryophyta</taxon>
        <taxon>Tracheophyta</taxon>
        <taxon>Spermatophyta</taxon>
        <taxon>Magnoliopsida</taxon>
        <taxon>eudicotyledons</taxon>
        <taxon>Gunneridae</taxon>
        <taxon>Pentapetalae</taxon>
        <taxon>rosids</taxon>
        <taxon>fabids</taxon>
        <taxon>Malpighiales</taxon>
        <taxon>Linaceae</taxon>
        <taxon>Linum</taxon>
    </lineage>
</organism>
<feature type="compositionally biased region" description="Basic and acidic residues" evidence="1">
    <location>
        <begin position="122"/>
        <end position="136"/>
    </location>
</feature>
<keyword evidence="3" id="KW-1185">Reference proteome</keyword>
<dbReference type="EMBL" id="OZ034818">
    <property type="protein sequence ID" value="CAL1386120.1"/>
    <property type="molecule type" value="Genomic_DNA"/>
</dbReference>
<accession>A0AAV2EKZ4</accession>
<evidence type="ECO:0000313" key="2">
    <source>
        <dbReference type="EMBL" id="CAL1386120.1"/>
    </source>
</evidence>
<feature type="compositionally biased region" description="Low complexity" evidence="1">
    <location>
        <begin position="41"/>
        <end position="55"/>
    </location>
</feature>
<evidence type="ECO:0000313" key="3">
    <source>
        <dbReference type="Proteomes" id="UP001497516"/>
    </source>
</evidence>
<evidence type="ECO:0000256" key="1">
    <source>
        <dbReference type="SAM" id="MobiDB-lite"/>
    </source>
</evidence>
<proteinExistence type="predicted"/>
<feature type="compositionally biased region" description="Basic and acidic residues" evidence="1">
    <location>
        <begin position="74"/>
        <end position="98"/>
    </location>
</feature>
<dbReference type="AlphaFoldDB" id="A0AAV2EKZ4"/>
<protein>
    <submittedName>
        <fullName evidence="2">Uncharacterized protein</fullName>
    </submittedName>
</protein>